<feature type="domain" description="ATP-grasp" evidence="31">
    <location>
        <begin position="419"/>
        <end position="627"/>
    </location>
</feature>
<gene>
    <name evidence="27" type="primary">NBP35</name>
    <name evidence="32" type="ORF">INT43_000108</name>
</gene>
<dbReference type="GO" id="GO:0004637">
    <property type="term" value="F:phosphoribosylamine-glycine ligase activity"/>
    <property type="evidence" value="ECO:0007669"/>
    <property type="project" value="UniProtKB-EC"/>
</dbReference>
<evidence type="ECO:0000256" key="5">
    <source>
        <dbReference type="ARBA" id="ARBA00005174"/>
    </source>
</evidence>
<dbReference type="GO" id="GO:0006189">
    <property type="term" value="P:'de novo' IMP biosynthetic process"/>
    <property type="evidence" value="ECO:0007669"/>
    <property type="project" value="UniProtKB-UniPathway"/>
</dbReference>
<dbReference type="InterPro" id="IPR013105">
    <property type="entry name" value="TPR_2"/>
</dbReference>
<dbReference type="PROSITE" id="PS50005">
    <property type="entry name" value="TPR"/>
    <property type="match status" value="2"/>
</dbReference>
<dbReference type="InterPro" id="IPR002130">
    <property type="entry name" value="Cyclophilin-type_PPIase_dom"/>
</dbReference>
<evidence type="ECO:0000256" key="3">
    <source>
        <dbReference type="ARBA" id="ARBA00004496"/>
    </source>
</evidence>
<evidence type="ECO:0000256" key="22">
    <source>
        <dbReference type="ARBA" id="ARBA00023268"/>
    </source>
</evidence>
<dbReference type="Gene3D" id="3.40.50.300">
    <property type="entry name" value="P-loop containing nucleotide triphosphate hydrolases"/>
    <property type="match status" value="1"/>
</dbReference>
<dbReference type="InterPro" id="IPR020559">
    <property type="entry name" value="PRibGlycinamide_synth_CS"/>
</dbReference>
<protein>
    <recommendedName>
        <fullName evidence="34">Phosphoribosylformylglycinamidine cyclo-ligase</fullName>
    </recommendedName>
</protein>
<dbReference type="GO" id="GO:0005634">
    <property type="term" value="C:nucleus"/>
    <property type="evidence" value="ECO:0007669"/>
    <property type="project" value="UniProtKB-SubCell"/>
</dbReference>
<evidence type="ECO:0000313" key="33">
    <source>
        <dbReference type="Proteomes" id="UP000654370"/>
    </source>
</evidence>
<evidence type="ECO:0000256" key="19">
    <source>
        <dbReference type="ARBA" id="ARBA00023110"/>
    </source>
</evidence>
<comment type="similarity">
    <text evidence="6">In the N-terminal section; belongs to the GARS family.</text>
</comment>
<keyword evidence="11 27" id="KW-0479">Metal-binding</keyword>
<dbReference type="Pfam" id="PF10609">
    <property type="entry name" value="ParA"/>
    <property type="match status" value="1"/>
</dbReference>
<evidence type="ECO:0000256" key="20">
    <source>
        <dbReference type="ARBA" id="ARBA00023211"/>
    </source>
</evidence>
<dbReference type="FunFam" id="2.40.100.10:FF:000009">
    <property type="entry name" value="Peptidyl-prolyl cis-trans isomerase D"/>
    <property type="match status" value="1"/>
</dbReference>
<comment type="function">
    <text evidence="27">Component of the cytosolic iron-sulfur (Fe/S) protein assembly (CIA) machinery. Required for maturation of extramitochondrial Fe-S proteins. The NBP35-CFD1 heterotetramer forms a Fe-S scaffold complex, mediating the de novo assembly of an Fe-S cluster and its transfer to target apoproteins.</text>
</comment>
<keyword evidence="18 27" id="KW-0411">Iron-sulfur</keyword>
<dbReference type="InterPro" id="IPR036921">
    <property type="entry name" value="PurM-like_N_sf"/>
</dbReference>
<dbReference type="FunFam" id="3.90.650.10:FF:000019">
    <property type="entry name" value="Trifunctional purine biosynthetic protein adenosine-3"/>
    <property type="match status" value="1"/>
</dbReference>
<dbReference type="Gene3D" id="3.90.650.10">
    <property type="entry name" value="PurM-like C-terminal domain"/>
    <property type="match status" value="1"/>
</dbReference>
<dbReference type="GO" id="GO:0140663">
    <property type="term" value="F:ATP-dependent FeS chaperone activity"/>
    <property type="evidence" value="ECO:0007669"/>
    <property type="project" value="InterPro"/>
</dbReference>
<evidence type="ECO:0000256" key="18">
    <source>
        <dbReference type="ARBA" id="ARBA00023014"/>
    </source>
</evidence>
<dbReference type="GO" id="GO:1904564">
    <property type="term" value="C:cytosolic [4Fe-4S] assembly scaffold complex"/>
    <property type="evidence" value="ECO:0007669"/>
    <property type="project" value="UniProtKB-ARBA"/>
</dbReference>
<dbReference type="InterPro" id="IPR013815">
    <property type="entry name" value="ATP_grasp_subdomain_1"/>
</dbReference>
<comment type="pathway">
    <text evidence="5">Purine metabolism; IMP biosynthesis via de novo pathway; N(1)-(5-phospho-D-ribosyl)glycinamide from 5-phospho-alpha-D-ribose 1-diphosphate: step 2/2.</text>
</comment>
<comment type="caution">
    <text evidence="32">The sequence shown here is derived from an EMBL/GenBank/DDBJ whole genome shotgun (WGS) entry which is preliminary data.</text>
</comment>
<keyword evidence="13 27" id="KW-0547">Nucleotide-binding</keyword>
<evidence type="ECO:0000256" key="14">
    <source>
        <dbReference type="ARBA" id="ARBA00022755"/>
    </source>
</evidence>
<dbReference type="EMBL" id="JAEPQZ010000016">
    <property type="protein sequence ID" value="KAG2172761.1"/>
    <property type="molecule type" value="Genomic_DNA"/>
</dbReference>
<comment type="function">
    <text evidence="23">Catalyzes the second and fifth step in the 'de novo' purine biosynthesis pathway; contains phosphoribosylamine--glycine ligase (GARS) and phosphoribosylformylglycinamidine cyclo-ligase (AIRS) activities.</text>
</comment>
<feature type="binding site" evidence="27">
    <location>
        <position position="31"/>
    </location>
    <ligand>
        <name>[4Fe-4S] cluster</name>
        <dbReference type="ChEBI" id="CHEBI:49883"/>
        <label>1</label>
    </ligand>
</feature>
<comment type="catalytic activity">
    <reaction evidence="26">
        <text>2-formamido-N(1)-(5-O-phospho-beta-D-ribosyl)acetamidine + ATP = 5-amino-1-(5-phospho-beta-D-ribosyl)imidazole + ADP + phosphate + H(+)</text>
        <dbReference type="Rhea" id="RHEA:23032"/>
        <dbReference type="ChEBI" id="CHEBI:15378"/>
        <dbReference type="ChEBI" id="CHEBI:30616"/>
        <dbReference type="ChEBI" id="CHEBI:43474"/>
        <dbReference type="ChEBI" id="CHEBI:137981"/>
        <dbReference type="ChEBI" id="CHEBI:147287"/>
        <dbReference type="ChEBI" id="CHEBI:456216"/>
        <dbReference type="EC" id="6.3.3.1"/>
    </reaction>
</comment>
<dbReference type="InterPro" id="IPR020560">
    <property type="entry name" value="PRibGlycinamide_synth_C-dom"/>
</dbReference>
<keyword evidence="9 27" id="KW-0963">Cytoplasm</keyword>
<sequence length="1452" mass="156914">MAPRSTDTVPQDAPEHCPGTESDQAGKADACAGCPNQNVCATTPKGPDPDIPHITKRMSTVKHKLLVLSGKGGVGKSSFTAQLAYALAHDDTQVGVMDVDICGPSIPTIMGLEGEQIHQTGSGWQPVFVQDNLAVMSIGFMLPDKDDAVIWRGPKKNGLIKQFLRDVDWQDLDFLLVDTPPGTSDEHLSVAQYLKESGIDGAIIITTPQEVALQDVRKEIDFCRKVKIPIVGVVENMSGFVCPNCKGESTIFPPTTGGAEKMAKEMDVKFLGRIPLDPRIAKSCDMGVSFLDEYPESPACDAYDHVIDHKLNILLVGAGGREHAIAWKLAQSPLVEKIFVAPGNGGTTAEEKLTSVDIGVSDFAKLTEFAVNNNVNFVVAGPEQPLVDGIQPAFKKIGIPVFGPSIKAAAMEGSKTFSKDFMKKHNIPTAAFENFTDFEKAKKYVETVGHRVVLKASGLAAGKGVLIPETTEEAVEGLKSIMVNKEFGSAGDEVVVEEYLEGEELSFLAFSDGYTVISLPPAQDHKRALDGDLGPNTGGMGCYAPTPIGTQDLIDEVKRTILQPTIDGMRRDGYPFVGMLFTGIMLTSTGPKVLEYNVRFGDPETEVVLPLLSDDTDLAEVMFACAEGRLDAVHIGIKNAYAATVVIASGGYPGSYEKGKEITIGNVPQDVMVFHAGTAMKNNKLVTAGGRVLAVSAVASTLREAVDKAYEGVNIIKFDDMYYRKDIAHRAFKHTEKKDTGISYASAGVSIDAGNLLVQKIKSLVKSTKRVGADSEIGGFGGIFDLKAAGYRDPILVSATDGIGTKLKIAHDCNIHNTVGIDLVAMNVNDLIVQGAEPLFFLDYFACGKLEVDVAKDFVAGVVEGCLQSGAALVGGETAEMPGLYAPGDYDAAGFTTGAVDRENILPRMDQIKSGDVLLGLSSSGVHSNGFSLVRKIVGTQPGLTYHSPCPWDKSTTLGKALLTPTRIYVKQLLPVVRKDLVKAMAHITGGGFIDNIPRVLPEHLGVQIDATSWPLPPVFKWLKAAGNVSAYELSRTFNCGIGMVLVADRSAVPEITRLLAEANEQVFEIGQLVEKSALNGEEVVVNNTEQAWFFDIEIGGEPEGRIVFELFKDVVPKTAENFRALCTGEKGIGKAGKPLHFKGSIFHRVIKNFMCQGGDFTNFNGTGGESIYGEKFEDENFDLKHEKPFLLSMANAGPGTNGSQFFITTTETPHLDGKHVVYGKVLKGKGIVRTIENQPTSSDKPLKDVVIVDCGELAEGEDDGIPVPADGDKYEEFPDDYEGSKEPADLAKIASELKAIGNDYFKKGEYQSAAKKYQKAIRYLQEKPVFDEDEDPEELRVQFYSIKVPCYLNRAMSQLKLGNYKSVIEDTTTVLEFPEKYLTPSDKAKALFRRGSAYIQNKNEAEAIADFEQAAVHNPSDAGIKQQLALAKQKIAQRKQKEKAAYSKMFG</sequence>
<evidence type="ECO:0008006" key="34">
    <source>
        <dbReference type="Google" id="ProtNLM"/>
    </source>
</evidence>
<evidence type="ECO:0000313" key="32">
    <source>
        <dbReference type="EMBL" id="KAG2172761.1"/>
    </source>
</evidence>
<dbReference type="InterPro" id="IPR019734">
    <property type="entry name" value="TPR_rpt"/>
</dbReference>
<dbReference type="GO" id="GO:0046084">
    <property type="term" value="P:adenine biosynthetic process"/>
    <property type="evidence" value="ECO:0007669"/>
    <property type="project" value="TreeGrafter"/>
</dbReference>
<dbReference type="Gene3D" id="2.40.100.10">
    <property type="entry name" value="Cyclophilin-like"/>
    <property type="match status" value="1"/>
</dbReference>
<dbReference type="OrthoDB" id="2018833at2759"/>
<dbReference type="InterPro" id="IPR020892">
    <property type="entry name" value="Cyclophilin-type_PPIase_CS"/>
</dbReference>
<evidence type="ECO:0000256" key="10">
    <source>
        <dbReference type="ARBA" id="ARBA00022598"/>
    </source>
</evidence>
<dbReference type="Gene3D" id="3.30.1490.20">
    <property type="entry name" value="ATP-grasp fold, A domain"/>
    <property type="match status" value="1"/>
</dbReference>
<dbReference type="InterPro" id="IPR011054">
    <property type="entry name" value="Rudment_hybrid_motif"/>
</dbReference>
<dbReference type="InterPro" id="IPR011990">
    <property type="entry name" value="TPR-like_helical_dom_sf"/>
</dbReference>
<dbReference type="GO" id="GO:0003755">
    <property type="term" value="F:peptidyl-prolyl cis-trans isomerase activity"/>
    <property type="evidence" value="ECO:0007669"/>
    <property type="project" value="UniProtKB-KW"/>
</dbReference>
<dbReference type="InterPro" id="IPR036676">
    <property type="entry name" value="PurM-like_C_sf"/>
</dbReference>
<dbReference type="Pfam" id="PF02844">
    <property type="entry name" value="GARS_N"/>
    <property type="match status" value="1"/>
</dbReference>
<dbReference type="GO" id="GO:0042026">
    <property type="term" value="P:protein refolding"/>
    <property type="evidence" value="ECO:0007669"/>
    <property type="project" value="UniProtKB-ARBA"/>
</dbReference>
<dbReference type="HAMAP" id="MF_02040">
    <property type="entry name" value="Mrp_NBP35"/>
    <property type="match status" value="1"/>
</dbReference>
<dbReference type="SMART" id="SM01210">
    <property type="entry name" value="GARS_C"/>
    <property type="match status" value="1"/>
</dbReference>
<dbReference type="PROSITE" id="PS00170">
    <property type="entry name" value="CSA_PPIASE_1"/>
    <property type="match status" value="1"/>
</dbReference>
<dbReference type="Gene3D" id="3.30.470.20">
    <property type="entry name" value="ATP-grasp fold, B domain"/>
    <property type="match status" value="1"/>
</dbReference>
<evidence type="ECO:0000256" key="28">
    <source>
        <dbReference type="PROSITE-ProRule" id="PRU00339"/>
    </source>
</evidence>
<keyword evidence="15 28" id="KW-0802">TPR repeat</keyword>
<keyword evidence="20" id="KW-0464">Manganese</keyword>
<comment type="catalytic activity">
    <reaction evidence="1">
        <text>[protein]-peptidylproline (omega=180) = [protein]-peptidylproline (omega=0)</text>
        <dbReference type="Rhea" id="RHEA:16237"/>
        <dbReference type="Rhea" id="RHEA-COMP:10747"/>
        <dbReference type="Rhea" id="RHEA-COMP:10748"/>
        <dbReference type="ChEBI" id="CHEBI:83833"/>
        <dbReference type="ChEBI" id="CHEBI:83834"/>
        <dbReference type="EC" id="5.2.1.8"/>
    </reaction>
</comment>
<dbReference type="FunFam" id="1.25.40.10:FF:000029">
    <property type="entry name" value="peptidyl-prolyl cis-trans isomerase D"/>
    <property type="match status" value="1"/>
</dbReference>
<dbReference type="CDD" id="cd02037">
    <property type="entry name" value="Mrp_NBP35"/>
    <property type="match status" value="1"/>
</dbReference>
<comment type="subcellular location">
    <subcellularLocation>
        <location evidence="3 27">Cytoplasm</location>
    </subcellularLocation>
    <subcellularLocation>
        <location evidence="2">Nucleus</location>
    </subcellularLocation>
</comment>
<evidence type="ECO:0000256" key="29">
    <source>
        <dbReference type="SAM" id="MobiDB-lite"/>
    </source>
</evidence>
<dbReference type="FunFam" id="3.40.50.300:FF:000427">
    <property type="entry name" value="Cytosolic Fe-S cluster assembly factor NUBP1"/>
    <property type="match status" value="1"/>
</dbReference>
<evidence type="ECO:0000256" key="16">
    <source>
        <dbReference type="ARBA" id="ARBA00022840"/>
    </source>
</evidence>
<comment type="pathway">
    <text evidence="4">Purine metabolism; IMP biosynthesis via de novo pathway; 5-amino-1-(5-phospho-D-ribosyl)imidazole from N(2)-formyl-N(1)-(5-phospho-D-ribosyl)glycinamide: step 2/2.</text>
</comment>
<dbReference type="Pfam" id="PF00160">
    <property type="entry name" value="Pro_isomerase"/>
    <property type="match status" value="1"/>
</dbReference>
<dbReference type="FunFam" id="3.40.50.20:FF:000006">
    <property type="entry name" value="Phosphoribosylamine--glycine ligase, chloroplastic"/>
    <property type="match status" value="1"/>
</dbReference>
<evidence type="ECO:0000256" key="9">
    <source>
        <dbReference type="ARBA" id="ARBA00022490"/>
    </source>
</evidence>
<dbReference type="GO" id="GO:0016226">
    <property type="term" value="P:iron-sulfur cluster assembly"/>
    <property type="evidence" value="ECO:0007669"/>
    <property type="project" value="UniProtKB-UniRule"/>
</dbReference>
<comment type="similarity">
    <text evidence="7">Belongs to the cyclophilin-type PPIase family. PPIase D subfamily.</text>
</comment>
<evidence type="ECO:0000256" key="27">
    <source>
        <dbReference type="HAMAP-Rule" id="MF_03038"/>
    </source>
</evidence>
<dbReference type="Gene3D" id="1.25.40.10">
    <property type="entry name" value="Tetratricopeptide repeat domain"/>
    <property type="match status" value="1"/>
</dbReference>
<dbReference type="SUPFAM" id="SSF48452">
    <property type="entry name" value="TPR-like"/>
    <property type="match status" value="1"/>
</dbReference>
<keyword evidence="10" id="KW-0436">Ligase</keyword>
<dbReference type="Pfam" id="PF00586">
    <property type="entry name" value="AIRS"/>
    <property type="match status" value="1"/>
</dbReference>
<feature type="binding site" evidence="27">
    <location>
        <position position="34"/>
    </location>
    <ligand>
        <name>[4Fe-4S] cluster</name>
        <dbReference type="ChEBI" id="CHEBI:49883"/>
        <label>1</label>
    </ligand>
</feature>
<evidence type="ECO:0000256" key="12">
    <source>
        <dbReference type="ARBA" id="ARBA00022737"/>
    </source>
</evidence>
<dbReference type="SUPFAM" id="SSF56042">
    <property type="entry name" value="PurM C-terminal domain-like"/>
    <property type="match status" value="1"/>
</dbReference>
<dbReference type="FunFam" id="3.30.1330.10:FF:000001">
    <property type="entry name" value="Phosphoribosylformylglycinamidine cyclo-ligase"/>
    <property type="match status" value="1"/>
</dbReference>
<evidence type="ECO:0000256" key="11">
    <source>
        <dbReference type="ARBA" id="ARBA00022723"/>
    </source>
</evidence>
<evidence type="ECO:0000256" key="13">
    <source>
        <dbReference type="ARBA" id="ARBA00022741"/>
    </source>
</evidence>
<dbReference type="InterPro" id="IPR011761">
    <property type="entry name" value="ATP-grasp"/>
</dbReference>
<feature type="binding site" evidence="27">
    <location>
        <position position="17"/>
    </location>
    <ligand>
        <name>[4Fe-4S] cluster</name>
        <dbReference type="ChEBI" id="CHEBI:49883"/>
        <label>1</label>
    </ligand>
</feature>
<dbReference type="SUPFAM" id="SSF50891">
    <property type="entry name" value="Cyclophilin-like"/>
    <property type="match status" value="1"/>
</dbReference>
<dbReference type="UniPathway" id="UPA00074">
    <property type="reaction ID" value="UER00125"/>
</dbReference>
<dbReference type="Pfam" id="PF07719">
    <property type="entry name" value="TPR_2"/>
    <property type="match status" value="1"/>
</dbReference>
<evidence type="ECO:0000256" key="25">
    <source>
        <dbReference type="ARBA" id="ARBA00047843"/>
    </source>
</evidence>
<name>A0A8H7U716_MORIS</name>
<dbReference type="SUPFAM" id="SSF52440">
    <property type="entry name" value="PreATP-grasp domain"/>
    <property type="match status" value="1"/>
</dbReference>
<evidence type="ECO:0000259" key="31">
    <source>
        <dbReference type="PROSITE" id="PS50975"/>
    </source>
</evidence>
<evidence type="ECO:0000256" key="8">
    <source>
        <dbReference type="ARBA" id="ARBA00022485"/>
    </source>
</evidence>
<dbReference type="InterPro" id="IPR020561">
    <property type="entry name" value="PRibGlycinamid_synth_ATP-grasp"/>
</dbReference>
<evidence type="ECO:0000256" key="2">
    <source>
        <dbReference type="ARBA" id="ARBA00004123"/>
    </source>
</evidence>
<dbReference type="HAMAP" id="MF_00741">
    <property type="entry name" value="AIRS"/>
    <property type="match status" value="1"/>
</dbReference>
<comment type="similarity">
    <text evidence="27">Belongs to the Mrp/NBP35 ATP-binding proteins family. NUBP1/NBP35 subfamily.</text>
</comment>
<dbReference type="Gene3D" id="3.40.50.20">
    <property type="match status" value="1"/>
</dbReference>
<keyword evidence="14" id="KW-0658">Purine biosynthesis</keyword>
<keyword evidence="8 27" id="KW-0004">4Fe-4S</keyword>
<dbReference type="SMART" id="SM01209">
    <property type="entry name" value="GARS_A"/>
    <property type="match status" value="1"/>
</dbReference>
<dbReference type="InterPro" id="IPR004733">
    <property type="entry name" value="PurM_cligase"/>
</dbReference>
<dbReference type="NCBIfam" id="TIGR00878">
    <property type="entry name" value="purM"/>
    <property type="match status" value="1"/>
</dbReference>
<evidence type="ECO:0000256" key="1">
    <source>
        <dbReference type="ARBA" id="ARBA00000971"/>
    </source>
</evidence>
<feature type="repeat" description="TPR" evidence="28">
    <location>
        <begin position="1295"/>
        <end position="1328"/>
    </location>
</feature>
<dbReference type="InterPro" id="IPR033756">
    <property type="entry name" value="YlxH/NBP35"/>
</dbReference>
<keyword evidence="17 27" id="KW-0408">Iron</keyword>
<dbReference type="SUPFAM" id="SSF56059">
    <property type="entry name" value="Glutathione synthetase ATP-binding domain-like"/>
    <property type="match status" value="1"/>
</dbReference>
<keyword evidence="12" id="KW-0677">Repeat</keyword>
<dbReference type="InterPro" id="IPR000808">
    <property type="entry name" value="Mrp-like_CS"/>
</dbReference>
<dbReference type="InterPro" id="IPR010918">
    <property type="entry name" value="PurM-like_C_dom"/>
</dbReference>
<dbReference type="NCBIfam" id="TIGR00877">
    <property type="entry name" value="purD"/>
    <property type="match status" value="1"/>
</dbReference>
<proteinExistence type="inferred from homology"/>
<dbReference type="PROSITE" id="PS50072">
    <property type="entry name" value="CSA_PPIASE_2"/>
    <property type="match status" value="1"/>
</dbReference>
<dbReference type="InterPro" id="IPR020562">
    <property type="entry name" value="PRibGlycinamide_synth_N"/>
</dbReference>
<dbReference type="Pfam" id="PF02843">
    <property type="entry name" value="GARS_C"/>
    <property type="match status" value="1"/>
</dbReference>
<dbReference type="InterPro" id="IPR000115">
    <property type="entry name" value="PRibGlycinamide_synth"/>
</dbReference>
<keyword evidence="21" id="KW-0413">Isomerase</keyword>
<dbReference type="GO" id="GO:0004641">
    <property type="term" value="F:phosphoribosylformylglycinamidine cyclo-ligase activity"/>
    <property type="evidence" value="ECO:0007669"/>
    <property type="project" value="UniProtKB-EC"/>
</dbReference>
<dbReference type="InterPro" id="IPR016188">
    <property type="entry name" value="PurM-like_N"/>
</dbReference>
<dbReference type="Gene3D" id="3.90.600.10">
    <property type="entry name" value="Phosphoribosylglycinamide synthetase, C-terminal domain"/>
    <property type="match status" value="1"/>
</dbReference>
<evidence type="ECO:0000256" key="7">
    <source>
        <dbReference type="ARBA" id="ARBA00010898"/>
    </source>
</evidence>
<dbReference type="InterPro" id="IPR029000">
    <property type="entry name" value="Cyclophilin-like_dom_sf"/>
</dbReference>
<dbReference type="SUPFAM" id="SSF51246">
    <property type="entry name" value="Rudiment single hybrid motif"/>
    <property type="match status" value="1"/>
</dbReference>
<evidence type="ECO:0000256" key="15">
    <source>
        <dbReference type="ARBA" id="ARBA00022803"/>
    </source>
</evidence>
<accession>A0A8H7U716</accession>
<dbReference type="SUPFAM" id="SSF52540">
    <property type="entry name" value="P-loop containing nucleoside triphosphate hydrolases"/>
    <property type="match status" value="1"/>
</dbReference>
<dbReference type="PROSITE" id="PS50975">
    <property type="entry name" value="ATP_GRASP"/>
    <property type="match status" value="1"/>
</dbReference>
<dbReference type="SMART" id="SM00028">
    <property type="entry name" value="TPR"/>
    <property type="match status" value="3"/>
</dbReference>
<feature type="binding site" evidence="27">
    <location>
        <begin position="70"/>
        <end position="77"/>
    </location>
    <ligand>
        <name>ATP</name>
        <dbReference type="ChEBI" id="CHEBI:30616"/>
    </ligand>
</feature>
<dbReference type="PROSITE" id="PS01215">
    <property type="entry name" value="MRP"/>
    <property type="match status" value="1"/>
</dbReference>
<dbReference type="PANTHER" id="PTHR10520:SF12">
    <property type="entry name" value="TRIFUNCTIONAL PURINE BIOSYNTHETIC PROTEIN ADENOSINE-3"/>
    <property type="match status" value="1"/>
</dbReference>
<dbReference type="FunFam" id="3.90.600.10:FF:000001">
    <property type="entry name" value="Trifunctional purine biosynthetic protein adenosine-3"/>
    <property type="match status" value="1"/>
</dbReference>
<evidence type="ECO:0000256" key="26">
    <source>
        <dbReference type="ARBA" id="ARBA00049057"/>
    </source>
</evidence>
<keyword evidence="16 27" id="KW-0067">ATP-binding</keyword>
<dbReference type="InterPro" id="IPR019591">
    <property type="entry name" value="Mrp/NBP35_ATP-bd"/>
</dbReference>
<dbReference type="HAMAP" id="MF_03038">
    <property type="entry name" value="NUBP1"/>
    <property type="match status" value="1"/>
</dbReference>
<keyword evidence="19" id="KW-0697">Rotamase</keyword>
<dbReference type="PRINTS" id="PR00153">
    <property type="entry name" value="CSAPPISMRASE"/>
</dbReference>
<feature type="region of interest" description="Disordered" evidence="29">
    <location>
        <begin position="1"/>
        <end position="27"/>
    </location>
</feature>
<evidence type="ECO:0000256" key="23">
    <source>
        <dbReference type="ARBA" id="ARBA00029388"/>
    </source>
</evidence>
<feature type="binding site" evidence="27">
    <location>
        <position position="40"/>
    </location>
    <ligand>
        <name>[4Fe-4S] cluster</name>
        <dbReference type="ChEBI" id="CHEBI:49883"/>
        <label>1</label>
    </ligand>
</feature>
<evidence type="ECO:0000259" key="30">
    <source>
        <dbReference type="PROSITE" id="PS50072"/>
    </source>
</evidence>
<comment type="catalytic activity">
    <reaction evidence="25">
        <text>5-phospho-beta-D-ribosylamine + glycine + ATP = N(1)-(5-phospho-beta-D-ribosyl)glycinamide + ADP + phosphate + H(+)</text>
        <dbReference type="Rhea" id="RHEA:17453"/>
        <dbReference type="ChEBI" id="CHEBI:15378"/>
        <dbReference type="ChEBI" id="CHEBI:30616"/>
        <dbReference type="ChEBI" id="CHEBI:43474"/>
        <dbReference type="ChEBI" id="CHEBI:57305"/>
        <dbReference type="ChEBI" id="CHEBI:58681"/>
        <dbReference type="ChEBI" id="CHEBI:143788"/>
        <dbReference type="ChEBI" id="CHEBI:456216"/>
        <dbReference type="EC" id="6.3.4.13"/>
    </reaction>
</comment>
<keyword evidence="33" id="KW-1185">Reference proteome</keyword>
<dbReference type="FunFam" id="3.30.470.20:FF:000018">
    <property type="entry name" value="Trifunctional purine biosynthetic protein adenosine-3"/>
    <property type="match status" value="1"/>
</dbReference>
<evidence type="ECO:0000256" key="6">
    <source>
        <dbReference type="ARBA" id="ARBA00007423"/>
    </source>
</evidence>
<dbReference type="HAMAP" id="MF_00138">
    <property type="entry name" value="GARS"/>
    <property type="match status" value="1"/>
</dbReference>
<dbReference type="Proteomes" id="UP000654370">
    <property type="component" value="Unassembled WGS sequence"/>
</dbReference>
<dbReference type="PANTHER" id="PTHR10520">
    <property type="entry name" value="TRIFUNCTIONAL PURINE BIOSYNTHETIC PROTEIN ADENOSINE-3-RELATED"/>
    <property type="match status" value="1"/>
</dbReference>
<dbReference type="GO" id="GO:0046872">
    <property type="term" value="F:metal ion binding"/>
    <property type="evidence" value="ECO:0007669"/>
    <property type="project" value="UniProtKB-KW"/>
</dbReference>
<dbReference type="Pfam" id="PF02769">
    <property type="entry name" value="AIRS_C"/>
    <property type="match status" value="1"/>
</dbReference>
<organism evidence="32 33">
    <name type="scientific">Mortierella isabellina</name>
    <name type="common">Filamentous fungus</name>
    <name type="synonym">Umbelopsis isabellina</name>
    <dbReference type="NCBI Taxonomy" id="91625"/>
    <lineage>
        <taxon>Eukaryota</taxon>
        <taxon>Fungi</taxon>
        <taxon>Fungi incertae sedis</taxon>
        <taxon>Mucoromycota</taxon>
        <taxon>Mucoromycotina</taxon>
        <taxon>Umbelopsidomycetes</taxon>
        <taxon>Umbelopsidales</taxon>
        <taxon>Umbelopsidaceae</taxon>
        <taxon>Umbelopsis</taxon>
    </lineage>
</organism>
<dbReference type="CDD" id="cd02196">
    <property type="entry name" value="PurM"/>
    <property type="match status" value="1"/>
</dbReference>
<feature type="binding site" evidence="27">
    <location>
        <position position="242"/>
    </location>
    <ligand>
        <name>[4Fe-4S] cluster</name>
        <dbReference type="ChEBI" id="CHEBI:49883"/>
        <label>2</label>
        <note>ligand shared with heterodimeric partner</note>
    </ligand>
</feature>
<evidence type="ECO:0000256" key="21">
    <source>
        <dbReference type="ARBA" id="ARBA00023235"/>
    </source>
</evidence>
<dbReference type="GO" id="GO:0051539">
    <property type="term" value="F:4 iron, 4 sulfur cluster binding"/>
    <property type="evidence" value="ECO:0007669"/>
    <property type="project" value="UniProtKB-UniRule"/>
</dbReference>
<comment type="similarity">
    <text evidence="24">In the C-terminal section; belongs to the AIR synthase family.</text>
</comment>
<dbReference type="CDD" id="cd01926">
    <property type="entry name" value="cyclophilin_ABH_like"/>
    <property type="match status" value="1"/>
</dbReference>
<dbReference type="FunFam" id="3.30.1490.20:FF:000006">
    <property type="entry name" value="phosphoribosylamine--glycine ligase, chloroplastic-like"/>
    <property type="match status" value="1"/>
</dbReference>
<feature type="binding site" evidence="27">
    <location>
        <position position="245"/>
    </location>
    <ligand>
        <name>[4Fe-4S] cluster</name>
        <dbReference type="ChEBI" id="CHEBI:49883"/>
        <label>2</label>
        <note>ligand shared with heterodimeric partner</note>
    </ligand>
</feature>
<dbReference type="Gene3D" id="3.30.1330.10">
    <property type="entry name" value="PurM-like, N-terminal domain"/>
    <property type="match status" value="1"/>
</dbReference>
<evidence type="ECO:0000256" key="24">
    <source>
        <dbReference type="ARBA" id="ARBA00029444"/>
    </source>
</evidence>
<dbReference type="InterPro" id="IPR037123">
    <property type="entry name" value="PRibGlycinamide_synth_C_sf"/>
</dbReference>
<feature type="domain" description="PPIase cyclophilin-type" evidence="30">
    <location>
        <begin position="1094"/>
        <end position="1257"/>
    </location>
</feature>
<evidence type="ECO:0000256" key="4">
    <source>
        <dbReference type="ARBA" id="ARBA00004686"/>
    </source>
</evidence>
<dbReference type="SUPFAM" id="SSF55326">
    <property type="entry name" value="PurM N-terminal domain-like"/>
    <property type="match status" value="1"/>
</dbReference>
<dbReference type="InterPro" id="IPR028601">
    <property type="entry name" value="NUBP1/Nbp35"/>
</dbReference>
<dbReference type="Pfam" id="PF01071">
    <property type="entry name" value="GARS_A"/>
    <property type="match status" value="1"/>
</dbReference>
<evidence type="ECO:0000256" key="17">
    <source>
        <dbReference type="ARBA" id="ARBA00023004"/>
    </source>
</evidence>
<dbReference type="InterPro" id="IPR016185">
    <property type="entry name" value="PreATP-grasp_dom_sf"/>
</dbReference>
<dbReference type="PROSITE" id="PS00184">
    <property type="entry name" value="GARS"/>
    <property type="match status" value="1"/>
</dbReference>
<reference evidence="32" key="1">
    <citation type="submission" date="2020-12" db="EMBL/GenBank/DDBJ databases">
        <title>Metabolic potential, ecology and presence of endohyphal bacteria is reflected in genomic diversity of Mucoromycotina.</title>
        <authorList>
            <person name="Muszewska A."/>
            <person name="Okrasinska A."/>
            <person name="Steczkiewicz K."/>
            <person name="Drgas O."/>
            <person name="Orlowska M."/>
            <person name="Perlinska-Lenart U."/>
            <person name="Aleksandrzak-Piekarczyk T."/>
            <person name="Szatraj K."/>
            <person name="Zielenkiewicz U."/>
            <person name="Pilsyk S."/>
            <person name="Malc E."/>
            <person name="Mieczkowski P."/>
            <person name="Kruszewska J.S."/>
            <person name="Biernat P."/>
            <person name="Pawlowska J."/>
        </authorList>
    </citation>
    <scope>NUCLEOTIDE SEQUENCE</scope>
    <source>
        <strain evidence="32">WA0000067209</strain>
    </source>
</reference>
<keyword evidence="22" id="KW-0511">Multifunctional enzyme</keyword>
<dbReference type="GO" id="GO:0005829">
    <property type="term" value="C:cytosol"/>
    <property type="evidence" value="ECO:0007669"/>
    <property type="project" value="TreeGrafter"/>
</dbReference>
<dbReference type="InterPro" id="IPR027417">
    <property type="entry name" value="P-loop_NTPase"/>
</dbReference>
<dbReference type="GO" id="GO:0005524">
    <property type="term" value="F:ATP binding"/>
    <property type="evidence" value="ECO:0007669"/>
    <property type="project" value="UniProtKB-UniRule"/>
</dbReference>
<feature type="repeat" description="TPR" evidence="28">
    <location>
        <begin position="1389"/>
        <end position="1422"/>
    </location>
</feature>